<proteinExistence type="predicted"/>
<gene>
    <name evidence="2" type="ORF">A4X13_0g1147</name>
</gene>
<feature type="compositionally biased region" description="Low complexity" evidence="1">
    <location>
        <begin position="61"/>
        <end position="72"/>
    </location>
</feature>
<feature type="region of interest" description="Disordered" evidence="1">
    <location>
        <begin position="509"/>
        <end position="611"/>
    </location>
</feature>
<keyword evidence="3" id="KW-1185">Reference proteome</keyword>
<feature type="compositionally biased region" description="Acidic residues" evidence="1">
    <location>
        <begin position="545"/>
        <end position="554"/>
    </location>
</feature>
<feature type="region of interest" description="Disordered" evidence="1">
    <location>
        <begin position="1"/>
        <end position="96"/>
    </location>
</feature>
<accession>A0A177TR75</accession>
<comment type="caution">
    <text evidence="2">The sequence shown here is derived from an EMBL/GenBank/DDBJ whole genome shotgun (WGS) entry which is preliminary data.</text>
</comment>
<dbReference type="Proteomes" id="UP000077521">
    <property type="component" value="Unassembled WGS sequence"/>
</dbReference>
<feature type="compositionally biased region" description="Polar residues" evidence="1">
    <location>
        <begin position="532"/>
        <end position="541"/>
    </location>
</feature>
<reference evidence="2" key="1">
    <citation type="submission" date="2016-04" db="EMBL/GenBank/DDBJ databases">
        <authorList>
            <person name="Nguyen H.D."/>
            <person name="Samba Siva P."/>
            <person name="Cullis J."/>
            <person name="Levesque C.A."/>
            <person name="Hambleton S."/>
        </authorList>
    </citation>
    <scope>NUCLEOTIDE SEQUENCE</scope>
    <source>
        <strain evidence="2">DAOMC 236416</strain>
    </source>
</reference>
<sequence length="611" mass="67384">MSQPNPFRPSSAGSLPTSSFRHARTPFSDQQANPTRIRAASFAQNTPLRHRTLPPAQSQDSALHARSSLAASQNATSPIRTSSSSGQSTGRSANASELRALEERVVRLEESLSHARSQSQSGSGDAASQSTTFSPSDRQRTALARLGRNASGGPSAPPVAKQHASSKLLRSFRRLVYLGYGGVKGAAELVRQPYPGRGAWPKHPPSQADEDAGVDPVLSTEDELTSGNQIRLDYSRRFLDAVNQKQLRKTFQYMLSHRKRCGVPVDMTLEELIAQCASTFKGWVKEYTRSLSAAGRKKKKLALTLSCLSSRRKRKADSRAKAMRLRRYFFFSDGTKILKSGSAEELSRVSRSAVRADLEFAVQDVAISDEEDEWEPLEPNHGKGPIGVRDELDWSEDELLSEGEGGQRGRKVRRRVGIPWRSACLLEVFALLDRKRTRQPDKPILPPTRLRQLPTNFTLPSTVRRWMVAESWAEEHKDCCGDVSDNAGPFQGPYSVASAAKAWGGDPDWTIYNPVQDDGDVDGEQDVGVAGSSTAGVSNVQGGASEDDEGDEDPERIGPLLDLESGWGGSRQQEAWEDDDEDVEDDEEDWEKDDEEEEQDDPEDEEDDDQD</sequence>
<evidence type="ECO:0000313" key="3">
    <source>
        <dbReference type="Proteomes" id="UP000077521"/>
    </source>
</evidence>
<feature type="region of interest" description="Disordered" evidence="1">
    <location>
        <begin position="109"/>
        <end position="138"/>
    </location>
</feature>
<evidence type="ECO:0000313" key="2">
    <source>
        <dbReference type="EMBL" id="KAE8259244.1"/>
    </source>
</evidence>
<reference evidence="2" key="2">
    <citation type="journal article" date="2019" name="IMA Fungus">
        <title>Genome sequencing and comparison of five Tilletia species to identify candidate genes for the detection of regulated species infecting wheat.</title>
        <authorList>
            <person name="Nguyen H.D.T."/>
            <person name="Sultana T."/>
            <person name="Kesanakurti P."/>
            <person name="Hambleton S."/>
        </authorList>
    </citation>
    <scope>NUCLEOTIDE SEQUENCE</scope>
    <source>
        <strain evidence="2">DAOMC 236416</strain>
    </source>
</reference>
<organism evidence="2 3">
    <name type="scientific">Tilletia indica</name>
    <dbReference type="NCBI Taxonomy" id="43049"/>
    <lineage>
        <taxon>Eukaryota</taxon>
        <taxon>Fungi</taxon>
        <taxon>Dikarya</taxon>
        <taxon>Basidiomycota</taxon>
        <taxon>Ustilaginomycotina</taxon>
        <taxon>Exobasidiomycetes</taxon>
        <taxon>Tilletiales</taxon>
        <taxon>Tilletiaceae</taxon>
        <taxon>Tilletia</taxon>
    </lineage>
</organism>
<feature type="compositionally biased region" description="Acidic residues" evidence="1">
    <location>
        <begin position="575"/>
        <end position="611"/>
    </location>
</feature>
<evidence type="ECO:0000256" key="1">
    <source>
        <dbReference type="SAM" id="MobiDB-lite"/>
    </source>
</evidence>
<feature type="compositionally biased region" description="Low complexity" evidence="1">
    <location>
        <begin position="80"/>
        <end position="96"/>
    </location>
</feature>
<feature type="compositionally biased region" description="Low complexity" evidence="1">
    <location>
        <begin position="117"/>
        <end position="130"/>
    </location>
</feature>
<dbReference type="EMBL" id="LWDF02000042">
    <property type="protein sequence ID" value="KAE8259244.1"/>
    <property type="molecule type" value="Genomic_DNA"/>
</dbReference>
<name>A0A177TR75_9BASI</name>
<feature type="compositionally biased region" description="Polar residues" evidence="1">
    <location>
        <begin position="11"/>
        <end position="20"/>
    </location>
</feature>
<protein>
    <submittedName>
        <fullName evidence="2">Uncharacterized protein</fullName>
    </submittedName>
</protein>
<dbReference type="AlphaFoldDB" id="A0A177TR75"/>